<evidence type="ECO:0000256" key="1">
    <source>
        <dbReference type="ARBA" id="ARBA00022679"/>
    </source>
</evidence>
<dbReference type="GO" id="GO:0008080">
    <property type="term" value="F:N-acetyltransferase activity"/>
    <property type="evidence" value="ECO:0007669"/>
    <property type="project" value="InterPro"/>
</dbReference>
<proteinExistence type="predicted"/>
<dbReference type="PROSITE" id="PS51186">
    <property type="entry name" value="GNAT"/>
    <property type="match status" value="1"/>
</dbReference>
<dbReference type="PANTHER" id="PTHR13947">
    <property type="entry name" value="GNAT FAMILY N-ACETYLTRANSFERASE"/>
    <property type="match status" value="1"/>
</dbReference>
<dbReference type="Pfam" id="PF00583">
    <property type="entry name" value="Acetyltransf_1"/>
    <property type="match status" value="1"/>
</dbReference>
<dbReference type="InterPro" id="IPR050769">
    <property type="entry name" value="NAT_camello-type"/>
</dbReference>
<accession>A0A370HPK6</accession>
<keyword evidence="1 3" id="KW-0808">Transferase</keyword>
<dbReference type="PANTHER" id="PTHR13947:SF37">
    <property type="entry name" value="LD18367P"/>
    <property type="match status" value="1"/>
</dbReference>
<dbReference type="Gene3D" id="3.40.630.30">
    <property type="match status" value="1"/>
</dbReference>
<dbReference type="RefSeq" id="WP_114769867.1">
    <property type="nucleotide sequence ID" value="NZ_QQBB01000003.1"/>
</dbReference>
<evidence type="ECO:0000313" key="3">
    <source>
        <dbReference type="EMBL" id="RDI60175.1"/>
    </source>
</evidence>
<protein>
    <submittedName>
        <fullName evidence="3">Putative acetyltransferase</fullName>
    </submittedName>
</protein>
<dbReference type="OrthoDB" id="9799681at2"/>
<dbReference type="EMBL" id="QQBB01000003">
    <property type="protein sequence ID" value="RDI60175.1"/>
    <property type="molecule type" value="Genomic_DNA"/>
</dbReference>
<evidence type="ECO:0000259" key="2">
    <source>
        <dbReference type="PROSITE" id="PS51186"/>
    </source>
</evidence>
<gene>
    <name evidence="3" type="ORF">DES45_103436</name>
</gene>
<dbReference type="SUPFAM" id="SSF55729">
    <property type="entry name" value="Acyl-CoA N-acyltransferases (Nat)"/>
    <property type="match status" value="1"/>
</dbReference>
<organism evidence="3 4">
    <name type="scientific">Microvirga subterranea</name>
    <dbReference type="NCBI Taxonomy" id="186651"/>
    <lineage>
        <taxon>Bacteria</taxon>
        <taxon>Pseudomonadati</taxon>
        <taxon>Pseudomonadota</taxon>
        <taxon>Alphaproteobacteria</taxon>
        <taxon>Hyphomicrobiales</taxon>
        <taxon>Methylobacteriaceae</taxon>
        <taxon>Microvirga</taxon>
    </lineage>
</organism>
<name>A0A370HPK6_9HYPH</name>
<dbReference type="InterPro" id="IPR000182">
    <property type="entry name" value="GNAT_dom"/>
</dbReference>
<dbReference type="AlphaFoldDB" id="A0A370HPK6"/>
<keyword evidence="4" id="KW-1185">Reference proteome</keyword>
<dbReference type="InterPro" id="IPR016181">
    <property type="entry name" value="Acyl_CoA_acyltransferase"/>
</dbReference>
<feature type="domain" description="N-acetyltransferase" evidence="2">
    <location>
        <begin position="12"/>
        <end position="168"/>
    </location>
</feature>
<reference evidence="3 4" key="1">
    <citation type="submission" date="2018-07" db="EMBL/GenBank/DDBJ databases">
        <title>Genomic Encyclopedia of Type Strains, Phase IV (KMG-IV): sequencing the most valuable type-strain genomes for metagenomic binning, comparative biology and taxonomic classification.</title>
        <authorList>
            <person name="Goeker M."/>
        </authorList>
    </citation>
    <scope>NUCLEOTIDE SEQUENCE [LARGE SCALE GENOMIC DNA]</scope>
    <source>
        <strain evidence="3 4">DSM 14364</strain>
    </source>
</reference>
<comment type="caution">
    <text evidence="3">The sequence shown here is derived from an EMBL/GenBank/DDBJ whole genome shotgun (WGS) entry which is preliminary data.</text>
</comment>
<dbReference type="Proteomes" id="UP000254925">
    <property type="component" value="Unassembled WGS sequence"/>
</dbReference>
<sequence length="168" mass="18961">MAVTATLDGEVRNLRLAADSDAQDLFGLLSLCFAEYPGCFVDPHDDLPDLRYPGSSFDRKGGAFWVVDDERGRVCACVAVDFPEDGVAELHRLYVRPDQRGNGLGGALVRLVERHARERSASRIFFWSDTRFTNAHRLYQRLGYARVEGQRDLGDISNSVEYRFEKSL</sequence>
<dbReference type="CDD" id="cd04301">
    <property type="entry name" value="NAT_SF"/>
    <property type="match status" value="1"/>
</dbReference>
<evidence type="ECO:0000313" key="4">
    <source>
        <dbReference type="Proteomes" id="UP000254925"/>
    </source>
</evidence>